<evidence type="ECO:0008006" key="3">
    <source>
        <dbReference type="Google" id="ProtNLM"/>
    </source>
</evidence>
<organism evidence="1 2">
    <name type="scientific">Nocardia tenerifensis</name>
    <dbReference type="NCBI Taxonomy" id="228006"/>
    <lineage>
        <taxon>Bacteria</taxon>
        <taxon>Bacillati</taxon>
        <taxon>Actinomycetota</taxon>
        <taxon>Actinomycetes</taxon>
        <taxon>Mycobacteriales</taxon>
        <taxon>Nocardiaceae</taxon>
        <taxon>Nocardia</taxon>
    </lineage>
</organism>
<evidence type="ECO:0000313" key="2">
    <source>
        <dbReference type="Proteomes" id="UP000247569"/>
    </source>
</evidence>
<comment type="caution">
    <text evidence="1">The sequence shown here is derived from an EMBL/GenBank/DDBJ whole genome shotgun (WGS) entry which is preliminary data.</text>
</comment>
<dbReference type="Gene3D" id="3.40.50.450">
    <property type="match status" value="1"/>
</dbReference>
<evidence type="ECO:0000313" key="1">
    <source>
        <dbReference type="EMBL" id="PXX53440.1"/>
    </source>
</evidence>
<keyword evidence="2" id="KW-1185">Reference proteome</keyword>
<proteinExistence type="predicted"/>
<sequence length="160" mass="17194">MVRLGVTGHMNITESTMPLVYEEIRKLLATVGDPAELAGVSCIARGADSVFAQAVLDAGGRLEVVLPSRNYRERKVKPDHAPQFDDLLARADTVRVMDFEDAGREAYEAANEALVSTCDQLIAVWDSQPSEKGGTGTVVDLASTKGIPVVILWPEGAERA</sequence>
<dbReference type="SUPFAM" id="SSF102405">
    <property type="entry name" value="MCP/YpsA-like"/>
    <property type="match status" value="1"/>
</dbReference>
<reference evidence="1 2" key="1">
    <citation type="submission" date="2018-05" db="EMBL/GenBank/DDBJ databases">
        <title>Genomic Encyclopedia of Type Strains, Phase IV (KMG-IV): sequencing the most valuable type-strain genomes for metagenomic binning, comparative biology and taxonomic classification.</title>
        <authorList>
            <person name="Goeker M."/>
        </authorList>
    </citation>
    <scope>NUCLEOTIDE SEQUENCE [LARGE SCALE GENOMIC DNA]</scope>
    <source>
        <strain evidence="1 2">DSM 44704</strain>
    </source>
</reference>
<dbReference type="EMBL" id="QJKF01000027">
    <property type="protein sequence ID" value="PXX53440.1"/>
    <property type="molecule type" value="Genomic_DNA"/>
</dbReference>
<name>A0A318JR39_9NOCA</name>
<gene>
    <name evidence="1" type="ORF">DFR70_12751</name>
</gene>
<dbReference type="PANTHER" id="PTHR38440:SF1">
    <property type="entry name" value="UPF0398 PROTEIN SPR0331"/>
    <property type="match status" value="1"/>
</dbReference>
<dbReference type="InterPro" id="IPR010697">
    <property type="entry name" value="YspA"/>
</dbReference>
<protein>
    <recommendedName>
        <fullName evidence="3">DUF1273 family protein</fullName>
    </recommendedName>
</protein>
<dbReference type="AlphaFoldDB" id="A0A318JR39"/>
<dbReference type="PANTHER" id="PTHR38440">
    <property type="entry name" value="UPF0398 PROTEIN YPSA"/>
    <property type="match status" value="1"/>
</dbReference>
<accession>A0A318JR39</accession>
<dbReference type="Proteomes" id="UP000247569">
    <property type="component" value="Unassembled WGS sequence"/>
</dbReference>